<dbReference type="InterPro" id="IPR036282">
    <property type="entry name" value="Glutathione-S-Trfase_C_sf"/>
</dbReference>
<dbReference type="SUPFAM" id="SSF47616">
    <property type="entry name" value="GST C-terminal domain-like"/>
    <property type="match status" value="1"/>
</dbReference>
<organism evidence="4 5">
    <name type="scientific">Novosphingobium umbonatum</name>
    <dbReference type="NCBI Taxonomy" id="1908524"/>
    <lineage>
        <taxon>Bacteria</taxon>
        <taxon>Pseudomonadati</taxon>
        <taxon>Pseudomonadota</taxon>
        <taxon>Alphaproteobacteria</taxon>
        <taxon>Sphingomonadales</taxon>
        <taxon>Sphingomonadaceae</taxon>
        <taxon>Novosphingobium</taxon>
    </lineage>
</organism>
<evidence type="ECO:0000313" key="5">
    <source>
        <dbReference type="Proteomes" id="UP000282837"/>
    </source>
</evidence>
<proteinExistence type="predicted"/>
<gene>
    <name evidence="4" type="ORF">EOE18_01100</name>
</gene>
<dbReference type="InterPro" id="IPR036249">
    <property type="entry name" value="Thioredoxin-like_sf"/>
</dbReference>
<dbReference type="SUPFAM" id="SSF52833">
    <property type="entry name" value="Thioredoxin-like"/>
    <property type="match status" value="1"/>
</dbReference>
<reference evidence="4 5" key="1">
    <citation type="submission" date="2019-01" db="EMBL/GenBank/DDBJ databases">
        <authorList>
            <person name="Chen W.-M."/>
        </authorList>
    </citation>
    <scope>NUCLEOTIDE SEQUENCE [LARGE SCALE GENOMIC DNA]</scope>
    <source>
        <strain evidence="4 5">FSY-9</strain>
    </source>
</reference>
<dbReference type="Pfam" id="PF22041">
    <property type="entry name" value="GST_C_7"/>
    <property type="match status" value="1"/>
</dbReference>
<keyword evidence="4" id="KW-0808">Transferase</keyword>
<dbReference type="Gene3D" id="1.20.1050.10">
    <property type="match status" value="1"/>
</dbReference>
<dbReference type="EMBL" id="SACO01000001">
    <property type="protein sequence ID" value="RVU07961.1"/>
    <property type="molecule type" value="Genomic_DNA"/>
</dbReference>
<keyword evidence="5" id="KW-1185">Reference proteome</keyword>
<feature type="domain" description="GST N-terminal" evidence="2">
    <location>
        <begin position="55"/>
        <end position="87"/>
    </location>
</feature>
<feature type="region of interest" description="Disordered" evidence="1">
    <location>
        <begin position="260"/>
        <end position="283"/>
    </location>
</feature>
<sequence>MAKDNKITFYDLQHASGCTTSPFVWATKYAIAHKGFELDIVDGGFTGIMDRTGGRSERLPAIQDDGEWVLDSWLIAEYLDEKYPDRPTLIGDPSIKPLAQFLETWLWKTVVGPWARAFAVEYRDRCKPEDIQYITESRLRMWGKPMEELVVGREDVFPKVLPELELLRGILREHKWLGGESPNYADYRALAVFLWAASVADTPPMTEDEPLRDWIERGFDLFGGLGRHPGMSPLFGLKMREGDPEPFAKGPSLVAGLVKRNTGPASTRAETDHITGKGEKTPA</sequence>
<dbReference type="NCBIfam" id="NF042997">
    <property type="entry name" value="bet_ethrase"/>
    <property type="match status" value="1"/>
</dbReference>
<name>A0A3S2UW99_9SPHN</name>
<dbReference type="Pfam" id="PF13417">
    <property type="entry name" value="GST_N_3"/>
    <property type="match status" value="1"/>
</dbReference>
<feature type="domain" description="Glutathione S-transferase UstS-like C-terminal" evidence="3">
    <location>
        <begin position="98"/>
        <end position="201"/>
    </location>
</feature>
<dbReference type="AlphaFoldDB" id="A0A3S2UW99"/>
<dbReference type="InterPro" id="IPR004045">
    <property type="entry name" value="Glutathione_S-Trfase_N"/>
</dbReference>
<accession>A0A3S2UW99</accession>
<evidence type="ECO:0000256" key="1">
    <source>
        <dbReference type="SAM" id="MobiDB-lite"/>
    </source>
</evidence>
<dbReference type="InterPro" id="IPR053605">
    <property type="entry name" value="Lignin-Degrading_GST-like"/>
</dbReference>
<evidence type="ECO:0000259" key="2">
    <source>
        <dbReference type="Pfam" id="PF13417"/>
    </source>
</evidence>
<dbReference type="Gene3D" id="3.40.30.10">
    <property type="entry name" value="Glutaredoxin"/>
    <property type="match status" value="1"/>
</dbReference>
<dbReference type="Proteomes" id="UP000282837">
    <property type="component" value="Unassembled WGS sequence"/>
</dbReference>
<dbReference type="GO" id="GO:0016740">
    <property type="term" value="F:transferase activity"/>
    <property type="evidence" value="ECO:0007669"/>
    <property type="project" value="UniProtKB-KW"/>
</dbReference>
<feature type="compositionally biased region" description="Basic and acidic residues" evidence="1">
    <location>
        <begin position="269"/>
        <end position="283"/>
    </location>
</feature>
<dbReference type="InterPro" id="IPR054416">
    <property type="entry name" value="GST_UstS-like_C"/>
</dbReference>
<evidence type="ECO:0000313" key="4">
    <source>
        <dbReference type="EMBL" id="RVU07961.1"/>
    </source>
</evidence>
<protein>
    <submittedName>
        <fullName evidence="4">Glutathione S-transferase family protein</fullName>
    </submittedName>
</protein>
<evidence type="ECO:0000259" key="3">
    <source>
        <dbReference type="Pfam" id="PF22041"/>
    </source>
</evidence>
<dbReference type="OrthoDB" id="508035at2"/>
<comment type="caution">
    <text evidence="4">The sequence shown here is derived from an EMBL/GenBank/DDBJ whole genome shotgun (WGS) entry which is preliminary data.</text>
</comment>